<evidence type="ECO:0000313" key="1">
    <source>
        <dbReference type="EMBL" id="MFG6456794.1"/>
    </source>
</evidence>
<gene>
    <name evidence="1" type="ORF">ACG00X_08105</name>
</gene>
<name>A0ABW7G4C2_9BURK</name>
<organism evidence="1 2">
    <name type="scientific">Pelomonas nitida</name>
    <dbReference type="NCBI Taxonomy" id="3299027"/>
    <lineage>
        <taxon>Bacteria</taxon>
        <taxon>Pseudomonadati</taxon>
        <taxon>Pseudomonadota</taxon>
        <taxon>Betaproteobacteria</taxon>
        <taxon>Burkholderiales</taxon>
        <taxon>Sphaerotilaceae</taxon>
        <taxon>Roseateles</taxon>
    </lineage>
</organism>
<proteinExistence type="predicted"/>
<sequence>MSDLKFLDFIVFQRAHLMKFIASFFCSAFFCAHSFAQALQEPQAIEVPATAETTASAPMPDAPKPTEPFRYSGVLTMTGDTQTADGQMLPDAVLRIVSPAERKKDVALMVVGALLGGFRTAVPKEDYKGDKVGAMPHPAGADLTQKLEPLVDGWTQLHAPKQTFKNVLWVRKDRFQLVYGEGSDEDLGYDLKIEATLSRKPDSAGFFSQARTVKCAYQDAGTKTTLAQWQADDYAKVRAAEAAFVESCAKSFQDNLEVLLSQ</sequence>
<keyword evidence="2" id="KW-1185">Reference proteome</keyword>
<reference evidence="1 2" key="1">
    <citation type="submission" date="2024-09" db="EMBL/GenBank/DDBJ databases">
        <title>Novel species of the genus Pelomonas and Roseateles isolated from streams.</title>
        <authorList>
            <person name="Lu H."/>
        </authorList>
    </citation>
    <scope>NUCLEOTIDE SEQUENCE [LARGE SCALE GENOMIC DNA]</scope>
    <source>
        <strain evidence="1 2">BYS96W</strain>
    </source>
</reference>
<dbReference type="Proteomes" id="UP001606305">
    <property type="component" value="Unassembled WGS sequence"/>
</dbReference>
<dbReference type="RefSeq" id="WP_394487570.1">
    <property type="nucleotide sequence ID" value="NZ_JBIGIA010000005.1"/>
</dbReference>
<comment type="caution">
    <text evidence="1">The sequence shown here is derived from an EMBL/GenBank/DDBJ whole genome shotgun (WGS) entry which is preliminary data.</text>
</comment>
<accession>A0ABW7G4C2</accession>
<protein>
    <submittedName>
        <fullName evidence="1">Uncharacterized protein</fullName>
    </submittedName>
</protein>
<evidence type="ECO:0000313" key="2">
    <source>
        <dbReference type="Proteomes" id="UP001606305"/>
    </source>
</evidence>
<dbReference type="EMBL" id="JBIGIA010000005">
    <property type="protein sequence ID" value="MFG6456794.1"/>
    <property type="molecule type" value="Genomic_DNA"/>
</dbReference>